<keyword evidence="2" id="KW-1185">Reference proteome</keyword>
<name>A0A2P4Q5R4_RHIID</name>
<dbReference type="Proteomes" id="UP000018888">
    <property type="component" value="Unassembled WGS sequence"/>
</dbReference>
<proteinExistence type="predicted"/>
<evidence type="ECO:0000313" key="2">
    <source>
        <dbReference type="Proteomes" id="UP000018888"/>
    </source>
</evidence>
<reference evidence="1 2" key="2">
    <citation type="journal article" date="2018" name="New Phytol.">
        <title>High intraspecific genome diversity in the model arbuscular mycorrhizal symbiont Rhizophagus irregularis.</title>
        <authorList>
            <person name="Chen E.C.H."/>
            <person name="Morin E."/>
            <person name="Beaudet D."/>
            <person name="Noel J."/>
            <person name="Yildirir G."/>
            <person name="Ndikumana S."/>
            <person name="Charron P."/>
            <person name="St-Onge C."/>
            <person name="Giorgi J."/>
            <person name="Kruger M."/>
            <person name="Marton T."/>
            <person name="Ropars J."/>
            <person name="Grigoriev I.V."/>
            <person name="Hainaut M."/>
            <person name="Henrissat B."/>
            <person name="Roux C."/>
            <person name="Martin F."/>
            <person name="Corradi N."/>
        </authorList>
    </citation>
    <scope>NUCLEOTIDE SEQUENCE [LARGE SCALE GENOMIC DNA]</scope>
    <source>
        <strain evidence="1 2">DAOM 197198</strain>
    </source>
</reference>
<dbReference type="EMBL" id="AUPC02000089">
    <property type="protein sequence ID" value="POG72989.1"/>
    <property type="molecule type" value="Genomic_DNA"/>
</dbReference>
<protein>
    <submittedName>
        <fullName evidence="1">Uncharacterized protein</fullName>
    </submittedName>
</protein>
<evidence type="ECO:0000313" key="1">
    <source>
        <dbReference type="EMBL" id="POG72989.1"/>
    </source>
</evidence>
<sequence>MSKCIKILISSCQLNSNYLNTTLVIITHAFFLNQKIHYKIVYNYCYQIISLAKELKDYVRNAMIR</sequence>
<reference evidence="1 2" key="1">
    <citation type="journal article" date="2013" name="Proc. Natl. Acad. Sci. U.S.A.">
        <title>Genome of an arbuscular mycorrhizal fungus provides insight into the oldest plant symbiosis.</title>
        <authorList>
            <person name="Tisserant E."/>
            <person name="Malbreil M."/>
            <person name="Kuo A."/>
            <person name="Kohler A."/>
            <person name="Symeonidi A."/>
            <person name="Balestrini R."/>
            <person name="Charron P."/>
            <person name="Duensing N."/>
            <person name="Frei Dit Frey N."/>
            <person name="Gianinazzi-Pearson V."/>
            <person name="Gilbert L.B."/>
            <person name="Handa Y."/>
            <person name="Herr J.R."/>
            <person name="Hijri M."/>
            <person name="Koul R."/>
            <person name="Kawaguchi M."/>
            <person name="Krajinski F."/>
            <person name="Lammers P.J."/>
            <person name="Masclaux F.G."/>
            <person name="Murat C."/>
            <person name="Morin E."/>
            <person name="Ndikumana S."/>
            <person name="Pagni M."/>
            <person name="Petitpierre D."/>
            <person name="Requena N."/>
            <person name="Rosikiewicz P."/>
            <person name="Riley R."/>
            <person name="Saito K."/>
            <person name="San Clemente H."/>
            <person name="Shapiro H."/>
            <person name="van Tuinen D."/>
            <person name="Becard G."/>
            <person name="Bonfante P."/>
            <person name="Paszkowski U."/>
            <person name="Shachar-Hill Y.Y."/>
            <person name="Tuskan G.A."/>
            <person name="Young P.W."/>
            <person name="Sanders I.R."/>
            <person name="Henrissat B."/>
            <person name="Rensing S.A."/>
            <person name="Grigoriev I.V."/>
            <person name="Corradi N."/>
            <person name="Roux C."/>
            <person name="Martin F."/>
        </authorList>
    </citation>
    <scope>NUCLEOTIDE SEQUENCE [LARGE SCALE GENOMIC DNA]</scope>
    <source>
        <strain evidence="1 2">DAOM 197198</strain>
    </source>
</reference>
<organism evidence="1 2">
    <name type="scientific">Rhizophagus irregularis (strain DAOM 181602 / DAOM 197198 / MUCL 43194)</name>
    <name type="common">Arbuscular mycorrhizal fungus</name>
    <name type="synonym">Glomus intraradices</name>
    <dbReference type="NCBI Taxonomy" id="747089"/>
    <lineage>
        <taxon>Eukaryota</taxon>
        <taxon>Fungi</taxon>
        <taxon>Fungi incertae sedis</taxon>
        <taxon>Mucoromycota</taxon>
        <taxon>Glomeromycotina</taxon>
        <taxon>Glomeromycetes</taxon>
        <taxon>Glomerales</taxon>
        <taxon>Glomeraceae</taxon>
        <taxon>Rhizophagus</taxon>
    </lineage>
</organism>
<accession>A0A2P4Q5R4</accession>
<dbReference type="AlphaFoldDB" id="A0A2P4Q5R4"/>
<comment type="caution">
    <text evidence="1">The sequence shown here is derived from an EMBL/GenBank/DDBJ whole genome shotgun (WGS) entry which is preliminary data.</text>
</comment>
<gene>
    <name evidence="1" type="ORF">GLOIN_2v1591123</name>
</gene>